<accession>A0A7X1NVA0</accession>
<dbReference type="InterPro" id="IPR018958">
    <property type="entry name" value="Knr4/Smi1-like_dom"/>
</dbReference>
<dbReference type="AlphaFoldDB" id="A0A7X1NVA0"/>
<evidence type="ECO:0000313" key="2">
    <source>
        <dbReference type="EMBL" id="MPY66472.1"/>
    </source>
</evidence>
<evidence type="ECO:0000313" key="3">
    <source>
        <dbReference type="Proteomes" id="UP000484842"/>
    </source>
</evidence>
<proteinExistence type="predicted"/>
<dbReference type="SMART" id="SM00860">
    <property type="entry name" value="SMI1_KNR4"/>
    <property type="match status" value="1"/>
</dbReference>
<dbReference type="RefSeq" id="WP_152870573.1">
    <property type="nucleotide sequence ID" value="NZ_WBSL01000002.1"/>
</dbReference>
<protein>
    <submittedName>
        <fullName evidence="2">SMI1/KNR4 family protein</fullName>
    </submittedName>
</protein>
<comment type="caution">
    <text evidence="2">The sequence shown here is derived from an EMBL/GenBank/DDBJ whole genome shotgun (WGS) entry which is preliminary data.</text>
</comment>
<dbReference type="SUPFAM" id="SSF160631">
    <property type="entry name" value="SMI1/KNR4-like"/>
    <property type="match status" value="1"/>
</dbReference>
<evidence type="ECO:0000259" key="1">
    <source>
        <dbReference type="SMART" id="SM00860"/>
    </source>
</evidence>
<reference evidence="2 3" key="1">
    <citation type="submission" date="2019-10" db="EMBL/GenBank/DDBJ databases">
        <title>Deinococcus sp. isolated from soil.</title>
        <authorList>
            <person name="Li Y."/>
            <person name="Wang J."/>
        </authorList>
    </citation>
    <scope>NUCLEOTIDE SEQUENCE [LARGE SCALE GENOMIC DNA]</scope>
    <source>
        <strain evidence="2 3">SDU3-2</strain>
    </source>
</reference>
<keyword evidence="3" id="KW-1185">Reference proteome</keyword>
<gene>
    <name evidence="2" type="ORF">F8S09_07145</name>
</gene>
<dbReference type="InterPro" id="IPR037883">
    <property type="entry name" value="Knr4/Smi1-like_sf"/>
</dbReference>
<name>A0A7X1NVA0_9DEIO</name>
<feature type="domain" description="Knr4/Smi1-like" evidence="1">
    <location>
        <begin position="24"/>
        <end position="161"/>
    </location>
</feature>
<dbReference type="Pfam" id="PF14568">
    <property type="entry name" value="SUKH_6"/>
    <property type="match status" value="1"/>
</dbReference>
<dbReference type="Proteomes" id="UP000484842">
    <property type="component" value="Unassembled WGS sequence"/>
</dbReference>
<sequence length="321" mass="35272">MDDLTGFWSTDHMDYQRRDLILPPLTPELVVSVEAQLGYRLPTLYVELLKIQNGGLPARTCFPTSEATSWAEDHVAITSLFGIGGQHTSGLPEASQFMVSEWGYPPIGVYFADCPSAGHDMVALDYRACGPQSEPSVVHVDQEGDYRITWLAPDFATFVKGLLPEEAFGDDPEETKADDLERIQTGAFSPELEALLAAFPDPTMAARLRALAAVIVHEKGFFALHADPYSTLMYDLQFLLHSHRHAVRDGESYVEGVYPSLVALADSQGFSTGGYAPDFVADWLRDARARGRIASTAEGLQFTPEAARGVLEALTEVWESR</sequence>
<dbReference type="Gene3D" id="3.40.1580.10">
    <property type="entry name" value="SMI1/KNR4-like"/>
    <property type="match status" value="1"/>
</dbReference>
<organism evidence="2 3">
    <name type="scientific">Deinococcus terrestris</name>
    <dbReference type="NCBI Taxonomy" id="2651870"/>
    <lineage>
        <taxon>Bacteria</taxon>
        <taxon>Thermotogati</taxon>
        <taxon>Deinococcota</taxon>
        <taxon>Deinococci</taxon>
        <taxon>Deinococcales</taxon>
        <taxon>Deinococcaceae</taxon>
        <taxon>Deinococcus</taxon>
    </lineage>
</organism>
<dbReference type="EMBL" id="WBSL01000002">
    <property type="protein sequence ID" value="MPY66472.1"/>
    <property type="molecule type" value="Genomic_DNA"/>
</dbReference>